<feature type="region of interest" description="Disordered" evidence="1">
    <location>
        <begin position="903"/>
        <end position="964"/>
    </location>
</feature>
<dbReference type="Gene3D" id="1.10.472.30">
    <property type="entry name" value="Transcription elongation factor S-II, central domain"/>
    <property type="match status" value="1"/>
</dbReference>
<organism evidence="3 4">
    <name type="scientific">Ceratopteris richardii</name>
    <name type="common">Triangle waterfern</name>
    <dbReference type="NCBI Taxonomy" id="49495"/>
    <lineage>
        <taxon>Eukaryota</taxon>
        <taxon>Viridiplantae</taxon>
        <taxon>Streptophyta</taxon>
        <taxon>Embryophyta</taxon>
        <taxon>Tracheophyta</taxon>
        <taxon>Polypodiopsida</taxon>
        <taxon>Polypodiidae</taxon>
        <taxon>Polypodiales</taxon>
        <taxon>Pteridineae</taxon>
        <taxon>Pteridaceae</taxon>
        <taxon>Parkerioideae</taxon>
        <taxon>Ceratopteris</taxon>
    </lineage>
</organism>
<feature type="region of interest" description="Disordered" evidence="1">
    <location>
        <begin position="1131"/>
        <end position="1213"/>
    </location>
</feature>
<feature type="compositionally biased region" description="Basic and acidic residues" evidence="1">
    <location>
        <begin position="44"/>
        <end position="54"/>
    </location>
</feature>
<gene>
    <name evidence="3" type="ORF">KP509_04G072000</name>
</gene>
<feature type="compositionally biased region" description="Basic residues" evidence="1">
    <location>
        <begin position="104"/>
        <end position="114"/>
    </location>
</feature>
<feature type="compositionally biased region" description="Polar residues" evidence="1">
    <location>
        <begin position="1132"/>
        <end position="1145"/>
    </location>
</feature>
<dbReference type="Pfam" id="PF07500">
    <property type="entry name" value="TFIIS_M"/>
    <property type="match status" value="1"/>
</dbReference>
<name>A0A8T2UY10_CERRI</name>
<dbReference type="AlphaFoldDB" id="A0A8T2UY10"/>
<dbReference type="GO" id="GO:0005634">
    <property type="term" value="C:nucleus"/>
    <property type="evidence" value="ECO:0007669"/>
    <property type="project" value="TreeGrafter"/>
</dbReference>
<feature type="region of interest" description="Disordered" evidence="1">
    <location>
        <begin position="1"/>
        <end position="118"/>
    </location>
</feature>
<dbReference type="OMA" id="KSESHEM"/>
<dbReference type="InterPro" id="IPR036575">
    <property type="entry name" value="TFIIS_cen_dom_sf"/>
</dbReference>
<dbReference type="SMART" id="SM00510">
    <property type="entry name" value="TFS2M"/>
    <property type="match status" value="1"/>
</dbReference>
<feature type="region of interest" description="Disordered" evidence="1">
    <location>
        <begin position="204"/>
        <end position="224"/>
    </location>
</feature>
<feature type="compositionally biased region" description="Polar residues" evidence="1">
    <location>
        <begin position="652"/>
        <end position="669"/>
    </location>
</feature>
<dbReference type="InterPro" id="IPR003618">
    <property type="entry name" value="TFIIS_cen_dom"/>
</dbReference>
<sequence length="1272" mass="138822">MERKTRQRSAKSTTAPAPPTSVRRSSRGAAVPVASTPIRRSARHAVEKSESHEMEEPDIDATEEPERPAVEEPEKLKKVTFAPSDPYSTAMDDMPLKDLFPNMKVRKRPQKKKAKISEISASKNIENEDSFRINFRESLAAALEKIKNTEWKQEWGQNSISETMKAEQVLWNNKSKEQSMASLQGFDGASLKIMSKTEAVADKAESVEVMSNPTKEEDSDLSNFEEAPSKRIKLAVTDSMLIDNNIDCKTSDLVSRVAIDIEAEMYKHFGGVNEEYKEKTCSLLFNLKDRPNPIFGLQILTSKFTPDKLCCMDVEHLASEGLLEWKRGKMESVRMIVPAEMNADETSLVDKSAELEIESGLEKGVLTDMSASDSKQRFDKESNLTDTMACDSEHRSEQDILNEIAASDSGKGSEKEDDLTDVVASCPEQILEKECASVDAEASCLEQRLEEESVHNDVMASVPEQTFGDDQVGINAEEFSSKQRVEKEELHSDVMPSVSEQNFVAPKKQQETAEVIGNVRSETPNGNTQTLIKAVEVEKNVPSSSPVSESNLTEGIVAVPNHMQDPITETPKKLDPPLEKEEEKSCLPAILSLDEFVGSKKVRGSKTSVKGDDLDLKLGLNEVKPPANLTQIDKLNTPAMNVKEKFPRKPSASPNHKTFDSGSSKNGTGIQKDRKKEHKLNEKLWKGSFQLSGSQISPVVALFKSGDRVELQNWPKLIEIKGRVRLDALEKFVQELRLSRTRAVMVIACRIDGGEGTAAANAMKEAANQYQRGERVGYAEPIPGYELYLFPGGGGSLKLLVEHGYLNVDQVSSAENGILIGFVVCRRSPAPLTNVSYKSSSNYFAANRHAISAQLDSPTRPNEIQSLGTVIKTNTVSSLPPKETECSSASLSALNLQGVLAPTSANESKGKSATQQEQRPADLSLSSRSDKIGATWSSKGLVKDEDGIGDLPPGFGPKGWTGPRQSILDDDDDLPEYDFSDHKPSSILSRISNSDVATVPPFSMQASHAHGPIFLSSQGLAPPSSYEQLNSQFTRPIFSPAVEHVPSLSQASQPLHFLPLGACPPSGPPSGPPHLVMPLPRPQLPSNSIFPARMPVTNVLNGEGFFHQPPQPKTGIPQIHDDQRTKVAAPLLQNQSIPVSQTSSGPLERIAGTKGSSLWDDDDMPEWCPPTFSQQPDNTQLPSSSTRQSADTSLGSVPQVLPPAVSGGWQGTKTQASLTLQGEGRGILQSPPTLLRYPVPGGGNHYPIGRQEKFSAAANNRSNELRGFKSSK</sequence>
<comment type="caution">
    <text evidence="3">The sequence shown here is derived from an EMBL/GenBank/DDBJ whole genome shotgun (WGS) entry which is preliminary data.</text>
</comment>
<dbReference type="PANTHER" id="PTHR11477:SF20">
    <property type="entry name" value="SPOC DOMAIN _ TRANSCRIPTION ELONGATION FACTOR S-II PROTEIN"/>
    <property type="match status" value="1"/>
</dbReference>
<feature type="compositionally biased region" description="Polar residues" evidence="1">
    <location>
        <begin position="903"/>
        <end position="918"/>
    </location>
</feature>
<evidence type="ECO:0000256" key="1">
    <source>
        <dbReference type="SAM" id="MobiDB-lite"/>
    </source>
</evidence>
<evidence type="ECO:0000313" key="4">
    <source>
        <dbReference type="Proteomes" id="UP000825935"/>
    </source>
</evidence>
<dbReference type="EMBL" id="CM035409">
    <property type="protein sequence ID" value="KAH7439680.1"/>
    <property type="molecule type" value="Genomic_DNA"/>
</dbReference>
<feature type="region of interest" description="Disordered" evidence="1">
    <location>
        <begin position="645"/>
        <end position="677"/>
    </location>
</feature>
<feature type="domain" description="TFIIS central" evidence="2">
    <location>
        <begin position="131"/>
        <end position="345"/>
    </location>
</feature>
<evidence type="ECO:0000259" key="2">
    <source>
        <dbReference type="PROSITE" id="PS51321"/>
    </source>
</evidence>
<feature type="compositionally biased region" description="Basic and acidic residues" evidence="1">
    <location>
        <begin position="64"/>
        <end position="77"/>
    </location>
</feature>
<dbReference type="Proteomes" id="UP000825935">
    <property type="component" value="Chromosome 4"/>
</dbReference>
<dbReference type="InterPro" id="IPR012921">
    <property type="entry name" value="SPOC_C"/>
</dbReference>
<dbReference type="PANTHER" id="PTHR11477">
    <property type="entry name" value="TRANSCRIPTION FACTOR S-II ZINC FINGER DOMAIN-CONTAINING PROTEIN"/>
    <property type="match status" value="1"/>
</dbReference>
<proteinExistence type="predicted"/>
<evidence type="ECO:0000313" key="3">
    <source>
        <dbReference type="EMBL" id="KAH7439680.1"/>
    </source>
</evidence>
<dbReference type="CDD" id="cd21538">
    <property type="entry name" value="SPOC_TFIIS"/>
    <property type="match status" value="1"/>
</dbReference>
<dbReference type="GO" id="GO:0006351">
    <property type="term" value="P:DNA-templated transcription"/>
    <property type="evidence" value="ECO:0007669"/>
    <property type="project" value="InterPro"/>
</dbReference>
<dbReference type="SUPFAM" id="SSF46942">
    <property type="entry name" value="Elongation factor TFIIS domain 2"/>
    <property type="match status" value="1"/>
</dbReference>
<dbReference type="Pfam" id="PF07744">
    <property type="entry name" value="SPOC"/>
    <property type="match status" value="1"/>
</dbReference>
<keyword evidence="4" id="KW-1185">Reference proteome</keyword>
<dbReference type="OrthoDB" id="1884872at2759"/>
<protein>
    <recommendedName>
        <fullName evidence="2">TFIIS central domain-containing protein</fullName>
    </recommendedName>
</protein>
<feature type="compositionally biased region" description="Polar residues" evidence="1">
    <location>
        <begin position="1171"/>
        <end position="1196"/>
    </location>
</feature>
<reference evidence="3" key="1">
    <citation type="submission" date="2021-08" db="EMBL/GenBank/DDBJ databases">
        <title>WGS assembly of Ceratopteris richardii.</title>
        <authorList>
            <person name="Marchant D.B."/>
            <person name="Chen G."/>
            <person name="Jenkins J."/>
            <person name="Shu S."/>
            <person name="Leebens-Mack J."/>
            <person name="Grimwood J."/>
            <person name="Schmutz J."/>
            <person name="Soltis P."/>
            <person name="Soltis D."/>
            <person name="Chen Z.-H."/>
        </authorList>
    </citation>
    <scope>NUCLEOTIDE SEQUENCE</scope>
    <source>
        <strain evidence="3">Whitten #5841</strain>
        <tissue evidence="3">Leaf</tissue>
    </source>
</reference>
<dbReference type="PROSITE" id="PS51321">
    <property type="entry name" value="TFIIS_CENTRAL"/>
    <property type="match status" value="1"/>
</dbReference>
<accession>A0A8T2UY10</accession>